<feature type="transmembrane region" description="Helical" evidence="5">
    <location>
        <begin position="54"/>
        <end position="73"/>
    </location>
</feature>
<gene>
    <name evidence="7" type="ORF">ONB1V03_LOCUS10101</name>
</gene>
<evidence type="ECO:0000313" key="7">
    <source>
        <dbReference type="EMBL" id="CAD7653447.1"/>
    </source>
</evidence>
<dbReference type="Proteomes" id="UP000728032">
    <property type="component" value="Unassembled WGS sequence"/>
</dbReference>
<sequence length="177" mass="19655">MTVIAMVGGALIAASNDLAFDLKGYAFVLSNDFFTASNGVFMKQKLDSRELGKYGLLYYNSLFMIIPLLLLSWSTGDLSRSIEFNDWSDLGFIISFLTSCVMGFILMYSTVLCTAYNSALTTTIVGCLKNIFVTYIGMYIGGDYVFSMTNFIGLNISMIGSLVYSYFTFIQKQKPLP</sequence>
<evidence type="ECO:0000256" key="1">
    <source>
        <dbReference type="ARBA" id="ARBA00004141"/>
    </source>
</evidence>
<keyword evidence="3 5" id="KW-1133">Transmembrane helix</keyword>
<dbReference type="PANTHER" id="PTHR11132">
    <property type="entry name" value="SOLUTE CARRIER FAMILY 35"/>
    <property type="match status" value="1"/>
</dbReference>
<organism evidence="7">
    <name type="scientific">Oppiella nova</name>
    <dbReference type="NCBI Taxonomy" id="334625"/>
    <lineage>
        <taxon>Eukaryota</taxon>
        <taxon>Metazoa</taxon>
        <taxon>Ecdysozoa</taxon>
        <taxon>Arthropoda</taxon>
        <taxon>Chelicerata</taxon>
        <taxon>Arachnida</taxon>
        <taxon>Acari</taxon>
        <taxon>Acariformes</taxon>
        <taxon>Sarcoptiformes</taxon>
        <taxon>Oribatida</taxon>
        <taxon>Brachypylina</taxon>
        <taxon>Oppioidea</taxon>
        <taxon>Oppiidae</taxon>
        <taxon>Oppiella</taxon>
    </lineage>
</organism>
<evidence type="ECO:0000256" key="4">
    <source>
        <dbReference type="ARBA" id="ARBA00023136"/>
    </source>
</evidence>
<keyword evidence="8" id="KW-1185">Reference proteome</keyword>
<evidence type="ECO:0000256" key="2">
    <source>
        <dbReference type="ARBA" id="ARBA00022692"/>
    </source>
</evidence>
<protein>
    <recommendedName>
        <fullName evidence="6">Sugar phosphate transporter domain-containing protein</fullName>
    </recommendedName>
</protein>
<feature type="transmembrane region" description="Helical" evidence="5">
    <location>
        <begin position="93"/>
        <end position="112"/>
    </location>
</feature>
<dbReference type="InterPro" id="IPR004853">
    <property type="entry name" value="Sugar_P_trans_dom"/>
</dbReference>
<dbReference type="EMBL" id="OC921502">
    <property type="protein sequence ID" value="CAD7653447.1"/>
    <property type="molecule type" value="Genomic_DNA"/>
</dbReference>
<feature type="transmembrane region" description="Helical" evidence="5">
    <location>
        <begin position="144"/>
        <end position="167"/>
    </location>
</feature>
<feature type="domain" description="Sugar phosphate transporter" evidence="6">
    <location>
        <begin position="2"/>
        <end position="165"/>
    </location>
</feature>
<accession>A0A7R9M6S0</accession>
<dbReference type="EMBL" id="CAJPVJ010006677">
    <property type="protein sequence ID" value="CAG2170634.1"/>
    <property type="molecule type" value="Genomic_DNA"/>
</dbReference>
<evidence type="ECO:0000259" key="6">
    <source>
        <dbReference type="Pfam" id="PF03151"/>
    </source>
</evidence>
<dbReference type="Pfam" id="PF03151">
    <property type="entry name" value="TPT"/>
    <property type="match status" value="1"/>
</dbReference>
<feature type="transmembrane region" description="Helical" evidence="5">
    <location>
        <begin position="119"/>
        <end position="138"/>
    </location>
</feature>
<evidence type="ECO:0000256" key="5">
    <source>
        <dbReference type="SAM" id="Phobius"/>
    </source>
</evidence>
<dbReference type="AlphaFoldDB" id="A0A7R9M6S0"/>
<reference evidence="7" key="1">
    <citation type="submission" date="2020-11" db="EMBL/GenBank/DDBJ databases">
        <authorList>
            <person name="Tran Van P."/>
        </authorList>
    </citation>
    <scope>NUCLEOTIDE SEQUENCE</scope>
</reference>
<keyword evidence="2 5" id="KW-0812">Transmembrane</keyword>
<comment type="subcellular location">
    <subcellularLocation>
        <location evidence="1">Membrane</location>
        <topology evidence="1">Multi-pass membrane protein</topology>
    </subcellularLocation>
</comment>
<evidence type="ECO:0000313" key="8">
    <source>
        <dbReference type="Proteomes" id="UP000728032"/>
    </source>
</evidence>
<dbReference type="OrthoDB" id="417037at2759"/>
<dbReference type="InterPro" id="IPR050186">
    <property type="entry name" value="TPT_transporter"/>
</dbReference>
<keyword evidence="4 5" id="KW-0472">Membrane</keyword>
<evidence type="ECO:0000256" key="3">
    <source>
        <dbReference type="ARBA" id="ARBA00022989"/>
    </source>
</evidence>
<name>A0A7R9M6S0_9ACAR</name>
<dbReference type="GO" id="GO:0016020">
    <property type="term" value="C:membrane"/>
    <property type="evidence" value="ECO:0007669"/>
    <property type="project" value="UniProtKB-SubCell"/>
</dbReference>
<proteinExistence type="predicted"/>